<evidence type="ECO:0000313" key="2">
    <source>
        <dbReference type="Proteomes" id="UP000789508"/>
    </source>
</evidence>
<dbReference type="AlphaFoldDB" id="A0A9N9G737"/>
<organism evidence="1 2">
    <name type="scientific">Ambispora leptoticha</name>
    <dbReference type="NCBI Taxonomy" id="144679"/>
    <lineage>
        <taxon>Eukaryota</taxon>
        <taxon>Fungi</taxon>
        <taxon>Fungi incertae sedis</taxon>
        <taxon>Mucoromycota</taxon>
        <taxon>Glomeromycotina</taxon>
        <taxon>Glomeromycetes</taxon>
        <taxon>Archaeosporales</taxon>
        <taxon>Ambisporaceae</taxon>
        <taxon>Ambispora</taxon>
    </lineage>
</organism>
<proteinExistence type="predicted"/>
<dbReference type="Proteomes" id="UP000789508">
    <property type="component" value="Unassembled WGS sequence"/>
</dbReference>
<protein>
    <submittedName>
        <fullName evidence="1">8750_t:CDS:1</fullName>
    </submittedName>
</protein>
<dbReference type="EMBL" id="CAJVPS010003258">
    <property type="protein sequence ID" value="CAG8585453.1"/>
    <property type="molecule type" value="Genomic_DNA"/>
</dbReference>
<keyword evidence="2" id="KW-1185">Reference proteome</keyword>
<sequence>MAEPQIFRIWTVMKRRRPVNSAPRWRDGLNFEGYCRSSFETYNLAIAISRFNIDSFLCKFPLCDSRVREEKCGFSNAEYKYSGFQAINDDAKEFNNSWQDAPSGFYANFDDSPDHFVKWFQLTIEVRRRQFSKISV</sequence>
<name>A0A9N9G737_9GLOM</name>
<comment type="caution">
    <text evidence="1">The sequence shown here is derived from an EMBL/GenBank/DDBJ whole genome shotgun (WGS) entry which is preliminary data.</text>
</comment>
<evidence type="ECO:0000313" key="1">
    <source>
        <dbReference type="EMBL" id="CAG8585453.1"/>
    </source>
</evidence>
<gene>
    <name evidence="1" type="ORF">ALEPTO_LOCUS7461</name>
</gene>
<reference evidence="1" key="1">
    <citation type="submission" date="2021-06" db="EMBL/GenBank/DDBJ databases">
        <authorList>
            <person name="Kallberg Y."/>
            <person name="Tangrot J."/>
            <person name="Rosling A."/>
        </authorList>
    </citation>
    <scope>NUCLEOTIDE SEQUENCE</scope>
    <source>
        <strain evidence="1">FL130A</strain>
    </source>
</reference>
<accession>A0A9N9G737</accession>
<dbReference type="OrthoDB" id="2303480at2759"/>